<gene>
    <name evidence="1" type="ORF">OGH68_14295</name>
</gene>
<protein>
    <recommendedName>
        <fullName evidence="3">DUF320 domain-containing protein</fullName>
    </recommendedName>
</protein>
<dbReference type="EMBL" id="CP107567">
    <property type="protein sequence ID" value="UYQ62536.1"/>
    <property type="molecule type" value="Genomic_DNA"/>
</dbReference>
<keyword evidence="2" id="KW-1185">Reference proteome</keyword>
<sequence>MTATSTSSCTVKEGTTSLDLSIAGAPVTVPDTPNHTIDLGIGAKLVVNEQTQTADGFTVNALHLTAPGGVDVVIASGTSGAHNCA</sequence>
<reference evidence="1" key="1">
    <citation type="submission" date="2022-10" db="EMBL/GenBank/DDBJ databases">
        <title>Cytochrome P450 Catalyzes Benzene Ring Formation in the Biosynthesis of Trialkyl-Substituted Aromatic Polyketides.</title>
        <authorList>
            <person name="Zhao E."/>
            <person name="Ge H."/>
        </authorList>
    </citation>
    <scope>NUCLEOTIDE SEQUENCE</scope>
    <source>
        <strain evidence="1">NA0869</strain>
    </source>
</reference>
<evidence type="ECO:0000313" key="1">
    <source>
        <dbReference type="EMBL" id="UYQ62536.1"/>
    </source>
</evidence>
<evidence type="ECO:0008006" key="3">
    <source>
        <dbReference type="Google" id="ProtNLM"/>
    </source>
</evidence>
<proteinExistence type="predicted"/>
<evidence type="ECO:0000313" key="2">
    <source>
        <dbReference type="Proteomes" id="UP001163878"/>
    </source>
</evidence>
<organism evidence="1 2">
    <name type="scientific">Streptomyces peucetius</name>
    <dbReference type="NCBI Taxonomy" id="1950"/>
    <lineage>
        <taxon>Bacteria</taxon>
        <taxon>Bacillati</taxon>
        <taxon>Actinomycetota</taxon>
        <taxon>Actinomycetes</taxon>
        <taxon>Kitasatosporales</taxon>
        <taxon>Streptomycetaceae</taxon>
        <taxon>Streptomyces</taxon>
    </lineage>
</organism>
<dbReference type="NCBIfam" id="NF040603">
    <property type="entry name" value="choice_anch_P"/>
    <property type="match status" value="1"/>
</dbReference>
<dbReference type="Proteomes" id="UP001163878">
    <property type="component" value="Chromosome"/>
</dbReference>
<name>A0ABY6I6A9_STRPE</name>
<accession>A0ABY6I6A9</accession>